<proteinExistence type="predicted"/>
<dbReference type="Proteomes" id="UP001595191">
    <property type="component" value="Unassembled WGS sequence"/>
</dbReference>
<evidence type="ECO:0000313" key="2">
    <source>
        <dbReference type="Proteomes" id="UP001595191"/>
    </source>
</evidence>
<evidence type="ECO:0000313" key="1">
    <source>
        <dbReference type="EMBL" id="MFH6602574.1"/>
    </source>
</evidence>
<protein>
    <submittedName>
        <fullName evidence="1">Sugar phosphate isomerase/epimerase family protein</fullName>
    </submittedName>
</protein>
<reference evidence="1" key="1">
    <citation type="submission" date="2024-09" db="EMBL/GenBank/DDBJ databases">
        <authorList>
            <person name="Liu J."/>
        </authorList>
    </citation>
    <scope>NUCLEOTIDE SEQUENCE</scope>
    <source>
        <strain evidence="1">NBU2967</strain>
    </source>
</reference>
<accession>A0ACC7LH97</accession>
<sequence length="314" mass="34872">MKRKRIDVLVKGLLLAFIMVGSHACKNTTSKDAAKEEDNRAETNVEESDVAKFGGLALYTVRDAMGEDARATLKAVADAGYENIEAAGYVDGKFYNMAPDAFKSYLEELGLNPISTHQGSVTLENADAMMADVKTAGFEYFVIPVPPMGLFSFDQETRTMGMTGGAKNLAEILDTLGEKANAAGLKLLYHNHDFEFKENEDGVVPIDYLLEHCNPEFVNFQMDLYWVTKAGADPIAYFDKYPGRFKAWHVKDMDEQGRFAPVGEGTIDFKTILAQKERSGMQYYFVEQDMTFDGLEPLEAIKISHEGIGNIGFK</sequence>
<keyword evidence="2" id="KW-1185">Reference proteome</keyword>
<gene>
    <name evidence="1" type="ORF">ACEZ3G_03730</name>
</gene>
<keyword evidence="1" id="KW-0413">Isomerase</keyword>
<name>A0ACC7LH97_9FLAO</name>
<organism evidence="1 2">
    <name type="scientific">Meishania litoralis</name>
    <dbReference type="NCBI Taxonomy" id="3434685"/>
    <lineage>
        <taxon>Bacteria</taxon>
        <taxon>Pseudomonadati</taxon>
        <taxon>Bacteroidota</taxon>
        <taxon>Flavobacteriia</taxon>
        <taxon>Flavobacteriales</taxon>
        <taxon>Flavobacteriaceae</taxon>
        <taxon>Meishania</taxon>
    </lineage>
</organism>
<comment type="caution">
    <text evidence="1">The sequence shown here is derived from an EMBL/GenBank/DDBJ whole genome shotgun (WGS) entry which is preliminary data.</text>
</comment>
<dbReference type="EMBL" id="JBHFPV010000001">
    <property type="protein sequence ID" value="MFH6602574.1"/>
    <property type="molecule type" value="Genomic_DNA"/>
</dbReference>